<dbReference type="InterPro" id="IPR058725">
    <property type="entry name" value="YczF"/>
</dbReference>
<dbReference type="Pfam" id="PF26310">
    <property type="entry name" value="YczF"/>
    <property type="match status" value="1"/>
</dbReference>
<sequence>MKIFGITVLILAPLVFICLGMDILMGFDLDNSIKHAFNPFLVKDPAEFILFLILLVFLCSASFIGKKEKEQGQRTTMMLQFRC</sequence>
<organism evidence="2 3">
    <name type="scientific">Peribacillus frigoritolerans</name>
    <dbReference type="NCBI Taxonomy" id="450367"/>
    <lineage>
        <taxon>Bacteria</taxon>
        <taxon>Bacillati</taxon>
        <taxon>Bacillota</taxon>
        <taxon>Bacilli</taxon>
        <taxon>Bacillales</taxon>
        <taxon>Bacillaceae</taxon>
        <taxon>Peribacillus</taxon>
    </lineage>
</organism>
<protein>
    <submittedName>
        <fullName evidence="2">Uncharacterized protein</fullName>
    </submittedName>
</protein>
<feature type="transmembrane region" description="Helical" evidence="1">
    <location>
        <begin position="48"/>
        <end position="65"/>
    </location>
</feature>
<keyword evidence="1" id="KW-0472">Membrane</keyword>
<accession>A0A941FL93</accession>
<evidence type="ECO:0000313" key="3">
    <source>
        <dbReference type="Proteomes" id="UP000680045"/>
    </source>
</evidence>
<keyword evidence="1" id="KW-1133">Transmembrane helix</keyword>
<keyword evidence="1" id="KW-0812">Transmembrane</keyword>
<name>A0A941FL93_9BACI</name>
<comment type="caution">
    <text evidence="2">The sequence shown here is derived from an EMBL/GenBank/DDBJ whole genome shotgun (WGS) entry which is preliminary data.</text>
</comment>
<dbReference type="EMBL" id="JAGTPW010000041">
    <property type="protein sequence ID" value="MBR8645566.1"/>
    <property type="molecule type" value="Genomic_DNA"/>
</dbReference>
<evidence type="ECO:0000313" key="2">
    <source>
        <dbReference type="EMBL" id="MBR8645566.1"/>
    </source>
</evidence>
<evidence type="ECO:0000256" key="1">
    <source>
        <dbReference type="SAM" id="Phobius"/>
    </source>
</evidence>
<proteinExistence type="predicted"/>
<dbReference type="Proteomes" id="UP000680045">
    <property type="component" value="Unassembled WGS sequence"/>
</dbReference>
<reference evidence="2" key="1">
    <citation type="submission" date="2021-04" db="EMBL/GenBank/DDBJ databases">
        <title>Whole genome sequencing of Enterococci isolates from hospitalized patients.</title>
        <authorList>
            <person name="Ogoti B.M."/>
            <person name="Onyambu F.G."/>
        </authorList>
    </citation>
    <scope>NUCLEOTIDE SEQUENCE</scope>
    <source>
        <strain evidence="2">242</strain>
    </source>
</reference>
<gene>
    <name evidence="2" type="ORF">KEH51_20305</name>
</gene>
<dbReference type="AlphaFoldDB" id="A0A941FL93"/>